<dbReference type="AlphaFoldDB" id="A0A699HC36"/>
<proteinExistence type="predicted"/>
<evidence type="ECO:0000256" key="1">
    <source>
        <dbReference type="SAM" id="Coils"/>
    </source>
</evidence>
<gene>
    <name evidence="3" type="ORF">Tci_355713</name>
</gene>
<name>A0A699HC36_TANCI</name>
<feature type="compositionally biased region" description="Low complexity" evidence="2">
    <location>
        <begin position="455"/>
        <end position="465"/>
    </location>
</feature>
<reference evidence="3" key="1">
    <citation type="journal article" date="2019" name="Sci. Rep.">
        <title>Draft genome of Tanacetum cinerariifolium, the natural source of mosquito coil.</title>
        <authorList>
            <person name="Yamashiro T."/>
            <person name="Shiraishi A."/>
            <person name="Satake H."/>
            <person name="Nakayama K."/>
        </authorList>
    </citation>
    <scope>NUCLEOTIDE SEQUENCE</scope>
</reference>
<feature type="compositionally biased region" description="Low complexity" evidence="2">
    <location>
        <begin position="644"/>
        <end position="656"/>
    </location>
</feature>
<dbReference type="EMBL" id="BKCJ010133403">
    <property type="protein sequence ID" value="GEX83738.1"/>
    <property type="molecule type" value="Genomic_DNA"/>
</dbReference>
<evidence type="ECO:0000256" key="2">
    <source>
        <dbReference type="SAM" id="MobiDB-lite"/>
    </source>
</evidence>
<accession>A0A699HC36</accession>
<feature type="region of interest" description="Disordered" evidence="2">
    <location>
        <begin position="282"/>
        <end position="312"/>
    </location>
</feature>
<comment type="caution">
    <text evidence="3">The sequence shown here is derived from an EMBL/GenBank/DDBJ whole genome shotgun (WGS) entry which is preliminary data.</text>
</comment>
<feature type="non-terminal residue" evidence="3">
    <location>
        <position position="1"/>
    </location>
</feature>
<evidence type="ECO:0008006" key="4">
    <source>
        <dbReference type="Google" id="ProtNLM"/>
    </source>
</evidence>
<organism evidence="3">
    <name type="scientific">Tanacetum cinerariifolium</name>
    <name type="common">Dalmatian daisy</name>
    <name type="synonym">Chrysanthemum cinerariifolium</name>
    <dbReference type="NCBI Taxonomy" id="118510"/>
    <lineage>
        <taxon>Eukaryota</taxon>
        <taxon>Viridiplantae</taxon>
        <taxon>Streptophyta</taxon>
        <taxon>Embryophyta</taxon>
        <taxon>Tracheophyta</taxon>
        <taxon>Spermatophyta</taxon>
        <taxon>Magnoliopsida</taxon>
        <taxon>eudicotyledons</taxon>
        <taxon>Gunneridae</taxon>
        <taxon>Pentapetalae</taxon>
        <taxon>asterids</taxon>
        <taxon>campanulids</taxon>
        <taxon>Asterales</taxon>
        <taxon>Asteraceae</taxon>
        <taxon>Asteroideae</taxon>
        <taxon>Anthemideae</taxon>
        <taxon>Anthemidinae</taxon>
        <taxon>Tanacetum</taxon>
    </lineage>
</organism>
<sequence>TMADVNVNSLVDQVPTMVPPTHTDDQILSHIRWVPIGKSNCYLDVEKSQNTLRDALQITPVNNNKAFSSPPSFDALINFVNELGYPKFVRNLSNVVTNDMFQPCRVLTTIINLCLTGKTSGFERPRALVLQILWGVINRAHIDYAERIWEEFTQSIHTFIKDKKKKATLIVFPSISSLRSVDESVAEGIPEKETKVDDEEANIQRALDESLKSIYDVPRVSLPSVVIRELESGKYQPLPKTPKKKSLADQFIFQRRTSTPTGSSGHDESKSLYVELGLMDGEVESGQAGPNPDEQDEGHVGPNPGDAAASQPLPSLVVHAGPNLKRMDLEVTHVSTQPHPEQIDEGFTATAYPKVQENLKLTVEEHVILEEPASSTGTLSYLQHLTKDLSFGDLFFNDKPSEADNEKTTTETKVKSMVSITIQQDTSAIPPKITPIVDLTSRTNSPNVHRPLQETTTKRTTTTTIHPPPPQPQQSTTDSMLMKRIDKIKHIMANLIQDNKHLEERLDSHGARLYTLENLDIPQQVNKAVDEIVAGAVDWAIQAPLQNHFRDLPEVDMKEILHQRMWETNSYKTHEDHMMLYEALEKSVNRDHSEKILKDLVEARKKKKKRRDSPKMPLGSPPHQPPPFPPPAGPSRTLGSPRASGSSCATTSSSTSIHQPRRCGFKRSASMILLLCMVFLTGGFKDNDSTLTDTHPRVIAELADLNEHIITERDFKYLYPSDFEDLYEVHMIIRFNEIHKFSDDTLHQIDETLDYRVKEFKVNRMNLDLNTRFWTRKDVDRSKEFMLAIQKRLKTRRIFRNLESFVGGQVRDGDYRLLKRTE</sequence>
<feature type="coiled-coil region" evidence="1">
    <location>
        <begin position="485"/>
        <end position="512"/>
    </location>
</feature>
<keyword evidence="1" id="KW-0175">Coiled coil</keyword>
<protein>
    <recommendedName>
        <fullName evidence="4">Monodehydroascorbate reductase</fullName>
    </recommendedName>
</protein>
<feature type="compositionally biased region" description="Pro residues" evidence="2">
    <location>
        <begin position="619"/>
        <end position="633"/>
    </location>
</feature>
<feature type="region of interest" description="Disordered" evidence="2">
    <location>
        <begin position="455"/>
        <end position="477"/>
    </location>
</feature>
<evidence type="ECO:0000313" key="3">
    <source>
        <dbReference type="EMBL" id="GEX83738.1"/>
    </source>
</evidence>
<feature type="region of interest" description="Disordered" evidence="2">
    <location>
        <begin position="602"/>
        <end position="660"/>
    </location>
</feature>